<proteinExistence type="inferred from homology"/>
<comment type="cofactor">
    <cofactor evidence="1 8">
        <name>Mg(2+)</name>
        <dbReference type="ChEBI" id="CHEBI:18420"/>
    </cofactor>
</comment>
<evidence type="ECO:0000313" key="11">
    <source>
        <dbReference type="Proteomes" id="UP001596004"/>
    </source>
</evidence>
<evidence type="ECO:0000256" key="3">
    <source>
        <dbReference type="ARBA" id="ARBA00022722"/>
    </source>
</evidence>
<dbReference type="CDD" id="cd18746">
    <property type="entry name" value="PIN_VapC4-5_FitB-like"/>
    <property type="match status" value="1"/>
</dbReference>
<evidence type="ECO:0000259" key="9">
    <source>
        <dbReference type="Pfam" id="PF01850"/>
    </source>
</evidence>
<evidence type="ECO:0000313" key="10">
    <source>
        <dbReference type="EMBL" id="MFC4533468.1"/>
    </source>
</evidence>
<evidence type="ECO:0000256" key="7">
    <source>
        <dbReference type="ARBA" id="ARBA00038093"/>
    </source>
</evidence>
<keyword evidence="2 8" id="KW-1277">Toxin-antitoxin system</keyword>
<evidence type="ECO:0000256" key="6">
    <source>
        <dbReference type="ARBA" id="ARBA00022842"/>
    </source>
</evidence>
<sequence length="138" mass="15585">MAFLLDTNVACEVTKRRPSTHVRDWLDMAPGPTLYISVMVLDEIRQGIERLRDRDPSQATVYETWLARLRHEFVDRIVPVTPAVAEEWGTMNAPAPLPLVDGLLAATARANGWTMVTRNTKDFERTGVRVLNPFEPIA</sequence>
<dbReference type="InterPro" id="IPR050556">
    <property type="entry name" value="Type_II_TA_system_RNase"/>
</dbReference>
<accession>A0ABV9CME2</accession>
<dbReference type="Proteomes" id="UP001596004">
    <property type="component" value="Unassembled WGS sequence"/>
</dbReference>
<dbReference type="EMBL" id="JBHSFP010000015">
    <property type="protein sequence ID" value="MFC4533468.1"/>
    <property type="molecule type" value="Genomic_DNA"/>
</dbReference>
<feature type="binding site" evidence="8">
    <location>
        <position position="101"/>
    </location>
    <ligand>
        <name>Mg(2+)</name>
        <dbReference type="ChEBI" id="CHEBI:18420"/>
    </ligand>
</feature>
<evidence type="ECO:0000256" key="8">
    <source>
        <dbReference type="HAMAP-Rule" id="MF_00265"/>
    </source>
</evidence>
<organism evidence="10 11">
    <name type="scientific">Sphaerisporangium dianthi</name>
    <dbReference type="NCBI Taxonomy" id="1436120"/>
    <lineage>
        <taxon>Bacteria</taxon>
        <taxon>Bacillati</taxon>
        <taxon>Actinomycetota</taxon>
        <taxon>Actinomycetes</taxon>
        <taxon>Streptosporangiales</taxon>
        <taxon>Streptosporangiaceae</taxon>
        <taxon>Sphaerisporangium</taxon>
    </lineage>
</organism>
<keyword evidence="4 8" id="KW-0479">Metal-binding</keyword>
<feature type="domain" description="PIN" evidence="9">
    <location>
        <begin position="4"/>
        <end position="127"/>
    </location>
</feature>
<comment type="function">
    <text evidence="8">Toxic component of a toxin-antitoxin (TA) system. An RNase.</text>
</comment>
<reference evidence="11" key="1">
    <citation type="journal article" date="2019" name="Int. J. Syst. Evol. Microbiol.">
        <title>The Global Catalogue of Microorganisms (GCM) 10K type strain sequencing project: providing services to taxonomists for standard genome sequencing and annotation.</title>
        <authorList>
            <consortium name="The Broad Institute Genomics Platform"/>
            <consortium name="The Broad Institute Genome Sequencing Center for Infectious Disease"/>
            <person name="Wu L."/>
            <person name="Ma J."/>
        </authorList>
    </citation>
    <scope>NUCLEOTIDE SEQUENCE [LARGE SCALE GENOMIC DNA]</scope>
    <source>
        <strain evidence="11">CGMCC 4.7132</strain>
    </source>
</reference>
<dbReference type="InterPro" id="IPR022907">
    <property type="entry name" value="VapC_family"/>
</dbReference>
<keyword evidence="5 8" id="KW-0378">Hydrolase</keyword>
<dbReference type="InterPro" id="IPR002716">
    <property type="entry name" value="PIN_dom"/>
</dbReference>
<keyword evidence="11" id="KW-1185">Reference proteome</keyword>
<comment type="similarity">
    <text evidence="7 8">Belongs to the PINc/VapC protein family.</text>
</comment>
<evidence type="ECO:0000256" key="5">
    <source>
        <dbReference type="ARBA" id="ARBA00022801"/>
    </source>
</evidence>
<dbReference type="HAMAP" id="MF_00265">
    <property type="entry name" value="VapC_Nob1"/>
    <property type="match status" value="1"/>
</dbReference>
<dbReference type="EC" id="3.1.-.-" evidence="8"/>
<evidence type="ECO:0000256" key="4">
    <source>
        <dbReference type="ARBA" id="ARBA00022723"/>
    </source>
</evidence>
<dbReference type="Pfam" id="PF01850">
    <property type="entry name" value="PIN"/>
    <property type="match status" value="1"/>
</dbReference>
<keyword evidence="6 8" id="KW-0460">Magnesium</keyword>
<feature type="binding site" evidence="8">
    <location>
        <position position="6"/>
    </location>
    <ligand>
        <name>Mg(2+)</name>
        <dbReference type="ChEBI" id="CHEBI:18420"/>
    </ligand>
</feature>
<comment type="caution">
    <text evidence="10">The sequence shown here is derived from an EMBL/GenBank/DDBJ whole genome shotgun (WGS) entry which is preliminary data.</text>
</comment>
<evidence type="ECO:0000256" key="1">
    <source>
        <dbReference type="ARBA" id="ARBA00001946"/>
    </source>
</evidence>
<dbReference type="PANTHER" id="PTHR33653:SF1">
    <property type="entry name" value="RIBONUCLEASE VAPC2"/>
    <property type="match status" value="1"/>
</dbReference>
<dbReference type="Gene3D" id="3.40.50.1010">
    <property type="entry name" value="5'-nuclease"/>
    <property type="match status" value="1"/>
</dbReference>
<evidence type="ECO:0000256" key="2">
    <source>
        <dbReference type="ARBA" id="ARBA00022649"/>
    </source>
</evidence>
<protein>
    <recommendedName>
        <fullName evidence="8">Ribonuclease VapC</fullName>
        <shortName evidence="8">RNase VapC</shortName>
        <ecNumber evidence="8">3.1.-.-</ecNumber>
    </recommendedName>
    <alternativeName>
        <fullName evidence="8">Toxin VapC</fullName>
    </alternativeName>
</protein>
<keyword evidence="8" id="KW-0800">Toxin</keyword>
<dbReference type="RefSeq" id="WP_380842970.1">
    <property type="nucleotide sequence ID" value="NZ_JBHSFP010000015.1"/>
</dbReference>
<dbReference type="InterPro" id="IPR029060">
    <property type="entry name" value="PIN-like_dom_sf"/>
</dbReference>
<dbReference type="PANTHER" id="PTHR33653">
    <property type="entry name" value="RIBONUCLEASE VAPC2"/>
    <property type="match status" value="1"/>
</dbReference>
<keyword evidence="3 8" id="KW-0540">Nuclease</keyword>
<name>A0ABV9CME2_9ACTN</name>
<dbReference type="SUPFAM" id="SSF88723">
    <property type="entry name" value="PIN domain-like"/>
    <property type="match status" value="1"/>
</dbReference>
<gene>
    <name evidence="8" type="primary">vapC</name>
    <name evidence="10" type="ORF">ACFO60_22085</name>
</gene>